<sequence length="79" mass="9197">MTSPIQGRLRLIMMVVEVVAAFEENGIRRMGYFSQRKSFFSIQWPFPHGPYLYGLSERRTMLGDGHINLRFSQTNDAEL</sequence>
<protein>
    <submittedName>
        <fullName evidence="1">Uncharacterized protein</fullName>
    </submittedName>
</protein>
<dbReference type="AlphaFoldDB" id="A0A939HNH8"/>
<evidence type="ECO:0000313" key="2">
    <source>
        <dbReference type="Proteomes" id="UP000664073"/>
    </source>
</evidence>
<reference evidence="1" key="1">
    <citation type="submission" date="2021-03" db="EMBL/GenBank/DDBJ databases">
        <title>The complete genome sequence of Acetobacter sp. TBRC 12339.</title>
        <authorList>
            <person name="Charoenyingcharoen P."/>
            <person name="Yukphan P."/>
        </authorList>
    </citation>
    <scope>NUCLEOTIDE SEQUENCE</scope>
    <source>
        <strain evidence="1">TBRC 12339</strain>
    </source>
</reference>
<dbReference type="Proteomes" id="UP000664073">
    <property type="component" value="Unassembled WGS sequence"/>
</dbReference>
<gene>
    <name evidence="1" type="ORF">J2D77_10350</name>
</gene>
<dbReference type="RefSeq" id="WP_207846203.1">
    <property type="nucleotide sequence ID" value="NZ_JAFVMH010000004.1"/>
</dbReference>
<organism evidence="1 2">
    <name type="scientific">Acetobacter garciniae</name>
    <dbReference type="NCBI Taxonomy" id="2817435"/>
    <lineage>
        <taxon>Bacteria</taxon>
        <taxon>Pseudomonadati</taxon>
        <taxon>Pseudomonadota</taxon>
        <taxon>Alphaproteobacteria</taxon>
        <taxon>Acetobacterales</taxon>
        <taxon>Acetobacteraceae</taxon>
        <taxon>Acetobacter</taxon>
    </lineage>
</organism>
<keyword evidence="2" id="KW-1185">Reference proteome</keyword>
<accession>A0A939HNH8</accession>
<dbReference type="EMBL" id="JAFVMH010000004">
    <property type="protein sequence ID" value="MBO1325551.1"/>
    <property type="molecule type" value="Genomic_DNA"/>
</dbReference>
<comment type="caution">
    <text evidence="1">The sequence shown here is derived from an EMBL/GenBank/DDBJ whole genome shotgun (WGS) entry which is preliminary data.</text>
</comment>
<name>A0A939HNH8_9PROT</name>
<evidence type="ECO:0000313" key="1">
    <source>
        <dbReference type="EMBL" id="MBO1325551.1"/>
    </source>
</evidence>
<proteinExistence type="predicted"/>